<keyword evidence="3" id="KW-1185">Reference proteome</keyword>
<comment type="caution">
    <text evidence="2">The sequence shown here is derived from an EMBL/GenBank/DDBJ whole genome shotgun (WGS) entry which is preliminary data.</text>
</comment>
<evidence type="ECO:0000313" key="2">
    <source>
        <dbReference type="EMBL" id="CAI5447375.1"/>
    </source>
</evidence>
<dbReference type="PANTHER" id="PTHR22744:SF14">
    <property type="entry name" value="BTB DOMAIN-CONTAINING PROTEIN-RELATED"/>
    <property type="match status" value="1"/>
</dbReference>
<name>A0A9P1IMK4_9PELO</name>
<dbReference type="SUPFAM" id="SSF54695">
    <property type="entry name" value="POZ domain"/>
    <property type="match status" value="1"/>
</dbReference>
<gene>
    <name evidence="2" type="ORF">CAMP_LOCUS10012</name>
</gene>
<dbReference type="AlphaFoldDB" id="A0A9P1IMK4"/>
<dbReference type="EMBL" id="CANHGI010000004">
    <property type="protein sequence ID" value="CAI5447375.1"/>
    <property type="molecule type" value="Genomic_DNA"/>
</dbReference>
<accession>A0A9P1IMK4</accession>
<proteinExistence type="predicted"/>
<protein>
    <recommendedName>
        <fullName evidence="1">BTB domain-containing protein</fullName>
    </recommendedName>
</protein>
<reference evidence="2" key="1">
    <citation type="submission" date="2022-11" db="EMBL/GenBank/DDBJ databases">
        <authorList>
            <person name="Kikuchi T."/>
        </authorList>
    </citation>
    <scope>NUCLEOTIDE SEQUENCE</scope>
    <source>
        <strain evidence="2">PS1010</strain>
    </source>
</reference>
<dbReference type="Proteomes" id="UP001152747">
    <property type="component" value="Unassembled WGS sequence"/>
</dbReference>
<dbReference type="InterPro" id="IPR011333">
    <property type="entry name" value="SKP1/BTB/POZ_sf"/>
</dbReference>
<evidence type="ECO:0000313" key="3">
    <source>
        <dbReference type="Proteomes" id="UP001152747"/>
    </source>
</evidence>
<feature type="domain" description="BTB" evidence="1">
    <location>
        <begin position="148"/>
        <end position="235"/>
    </location>
</feature>
<dbReference type="Pfam" id="PF00651">
    <property type="entry name" value="BTB"/>
    <property type="match status" value="1"/>
</dbReference>
<dbReference type="InterPro" id="IPR000210">
    <property type="entry name" value="BTB/POZ_dom"/>
</dbReference>
<organism evidence="2 3">
    <name type="scientific">Caenorhabditis angaria</name>
    <dbReference type="NCBI Taxonomy" id="860376"/>
    <lineage>
        <taxon>Eukaryota</taxon>
        <taxon>Metazoa</taxon>
        <taxon>Ecdysozoa</taxon>
        <taxon>Nematoda</taxon>
        <taxon>Chromadorea</taxon>
        <taxon>Rhabditida</taxon>
        <taxon>Rhabditina</taxon>
        <taxon>Rhabditomorpha</taxon>
        <taxon>Rhabditoidea</taxon>
        <taxon>Rhabditidae</taxon>
        <taxon>Peloderinae</taxon>
        <taxon>Caenorhabditis</taxon>
    </lineage>
</organism>
<evidence type="ECO:0000259" key="1">
    <source>
        <dbReference type="Pfam" id="PF00651"/>
    </source>
</evidence>
<sequence length="570" mass="66829">MLAPIGCVVEEEIPQKYIQLTDVLNIQYNPISIPKAFEDTQWLMGIDSSTQMLELYVHCENYDNSKTFDVDGIIRCSSDSTIDVVKTFKMEFNTDQNRINVPMFEVAKIRRDQDLILTVSLLIQKKNRIRKILVLPPRKNLIHLIFPDNRTIFVKKSLLRSHSHHFENLDLDINAVIGIDEKLEEFSDVLEIIDPMNWKKSGMINQKNIGYSIRLAKKYNMPVVLEKCEEYLKTNMEIQKEDIVVLANQYKLTEEIEKFQDSEIYKNLEAETKSAFSKKIELMKTISESGNETPSEEYTRLRSNYHEMMARFEPSEDIATEFSRLRIGQQTPPAPLREFHNHDYNPFIPLNNQFRRGVVMPGYPVPAPPAPSPTPDYENQRRLAREFQNDEYIRFLHHRNQQRRGIVMPGYPGQFPAQPTPWYVIQQSKILTKNLTAQNDWLTIQREQFYKTKAEKIAFDFETAYSDPTSENCQKAMADQITFIYESRNLTFQRDGYVTDVAKFTRRLAETDRQIGQIEIKDYVWDKNQLVVKYNIIGKRKRNMTIKAKAEKGSDILKVYCVEEQLIRNK</sequence>
<dbReference type="PANTHER" id="PTHR22744">
    <property type="entry name" value="HELIX LOOP HELIX PROTEIN 21-RELATED"/>
    <property type="match status" value="1"/>
</dbReference>